<dbReference type="AlphaFoldDB" id="A0ABC8B1J3"/>
<sequence>MYAVPSSQSGHRAGVADVMIPDPPGSTPSPASAVNRRAALRLAGGGALAVAAVGALAACTKDETPAAPDPLLALESSALAETAAANAAIATMPERAGALKVIADQRTAHAQALRTEIDRAIGVYGDGTTPGRRTPPPTAVSVITPVSLTDLRSNLQNSQRAAADLAVTLSGYRAGLLSSISASCATHAGVLLA</sequence>
<dbReference type="InterPro" id="IPR006311">
    <property type="entry name" value="TAT_signal"/>
</dbReference>
<accession>A0ABC8B1J3</accession>
<name>A0ABC8B1J3_9NOCA</name>
<dbReference type="PROSITE" id="PS51318">
    <property type="entry name" value="TAT"/>
    <property type="match status" value="1"/>
</dbReference>
<dbReference type="Proteomes" id="UP000180166">
    <property type="component" value="Chromosome"/>
</dbReference>
<feature type="region of interest" description="Disordered" evidence="1">
    <location>
        <begin position="1"/>
        <end position="32"/>
    </location>
</feature>
<evidence type="ECO:0000313" key="2">
    <source>
        <dbReference type="EMBL" id="APB00331.1"/>
    </source>
</evidence>
<feature type="compositionally biased region" description="Polar residues" evidence="1">
    <location>
        <begin position="1"/>
        <end position="10"/>
    </location>
</feature>
<evidence type="ECO:0000313" key="3">
    <source>
        <dbReference type="Proteomes" id="UP000180166"/>
    </source>
</evidence>
<reference evidence="2 3" key="1">
    <citation type="submission" date="2016-10" db="EMBL/GenBank/DDBJ databases">
        <title>Genome sequence of Nocardia seriolae strain EM150506, isolated from Anguila japonica.</title>
        <authorList>
            <person name="Han H.-J."/>
        </authorList>
    </citation>
    <scope>NUCLEOTIDE SEQUENCE [LARGE SCALE GENOMIC DNA]</scope>
    <source>
        <strain evidence="2 3">EM150506</strain>
    </source>
</reference>
<dbReference type="KEGG" id="nsr:NS506_06295"/>
<evidence type="ECO:0000256" key="1">
    <source>
        <dbReference type="SAM" id="MobiDB-lite"/>
    </source>
</evidence>
<dbReference type="EMBL" id="CP017839">
    <property type="protein sequence ID" value="APB00331.1"/>
    <property type="molecule type" value="Genomic_DNA"/>
</dbReference>
<protein>
    <submittedName>
        <fullName evidence="2">Uncharacterized protein</fullName>
    </submittedName>
</protein>
<organism evidence="2 3">
    <name type="scientific">Nocardia seriolae</name>
    <dbReference type="NCBI Taxonomy" id="37332"/>
    <lineage>
        <taxon>Bacteria</taxon>
        <taxon>Bacillati</taxon>
        <taxon>Actinomycetota</taxon>
        <taxon>Actinomycetes</taxon>
        <taxon>Mycobacteriales</taxon>
        <taxon>Nocardiaceae</taxon>
        <taxon>Nocardia</taxon>
    </lineage>
</organism>
<proteinExistence type="predicted"/>
<gene>
    <name evidence="2" type="ORF">NS506_06295</name>
</gene>